<accession>A0A0A1WF45</accession>
<proteinExistence type="inferred from homology"/>
<reference evidence="5" key="2">
    <citation type="journal article" date="2015" name="Gigascience">
        <title>Reconstructing a comprehensive transcriptome assembly of a white-pupal translocated strain of the pest fruit fly Bactrocera cucurbitae.</title>
        <authorList>
            <person name="Sim S.B."/>
            <person name="Calla B."/>
            <person name="Hall B."/>
            <person name="DeRego T."/>
            <person name="Geib S.M."/>
        </authorList>
    </citation>
    <scope>NUCLEOTIDE SEQUENCE</scope>
</reference>
<dbReference type="Pfam" id="PF11705">
    <property type="entry name" value="RNA_pol_3_Rpc31"/>
    <property type="match status" value="1"/>
</dbReference>
<dbReference type="PANTHER" id="PTHR15367">
    <property type="entry name" value="DNA-DIRECTED RNA POLYMERASE III"/>
    <property type="match status" value="1"/>
</dbReference>
<organism evidence="5">
    <name type="scientific">Zeugodacus cucurbitae</name>
    <name type="common">Melon fruit fly</name>
    <name type="synonym">Bactrocera cucurbitae</name>
    <dbReference type="NCBI Taxonomy" id="28588"/>
    <lineage>
        <taxon>Eukaryota</taxon>
        <taxon>Metazoa</taxon>
        <taxon>Ecdysozoa</taxon>
        <taxon>Arthropoda</taxon>
        <taxon>Hexapoda</taxon>
        <taxon>Insecta</taxon>
        <taxon>Pterygota</taxon>
        <taxon>Neoptera</taxon>
        <taxon>Endopterygota</taxon>
        <taxon>Diptera</taxon>
        <taxon>Brachycera</taxon>
        <taxon>Muscomorpha</taxon>
        <taxon>Tephritoidea</taxon>
        <taxon>Tephritidae</taxon>
        <taxon>Zeugodacus</taxon>
        <taxon>Zeugodacus</taxon>
    </lineage>
</organism>
<comment type="similarity">
    <text evidence="2">Belongs to the eukaryotic RPC7 RNA polymerase subunit family.</text>
</comment>
<name>A0A0A1WF45_ZEUCU</name>
<evidence type="ECO:0000256" key="2">
    <source>
        <dbReference type="ARBA" id="ARBA00008352"/>
    </source>
</evidence>
<evidence type="ECO:0000256" key="1">
    <source>
        <dbReference type="ARBA" id="ARBA00004123"/>
    </source>
</evidence>
<dbReference type="PANTHER" id="PTHR15367:SF2">
    <property type="entry name" value="DNA-DIRECTED RNA POLYMERASE III SUBUNIT"/>
    <property type="match status" value="1"/>
</dbReference>
<comment type="subcellular location">
    <subcellularLocation>
        <location evidence="1">Nucleus</location>
    </subcellularLocation>
</comment>
<keyword evidence="5" id="KW-0804">Transcription</keyword>
<feature type="compositionally biased region" description="Acidic residues" evidence="4">
    <location>
        <begin position="198"/>
        <end position="211"/>
    </location>
</feature>
<dbReference type="OrthoDB" id="5377312at2759"/>
<feature type="compositionally biased region" description="Basic and acidic residues" evidence="4">
    <location>
        <begin position="144"/>
        <end position="166"/>
    </location>
</feature>
<dbReference type="EMBL" id="GBXI01016663">
    <property type="protein sequence ID" value="JAC97628.1"/>
    <property type="molecule type" value="Transcribed_RNA"/>
</dbReference>
<dbReference type="GO" id="GO:0005666">
    <property type="term" value="C:RNA polymerase III complex"/>
    <property type="evidence" value="ECO:0007669"/>
    <property type="project" value="TreeGrafter"/>
</dbReference>
<evidence type="ECO:0000256" key="3">
    <source>
        <dbReference type="ARBA" id="ARBA00023242"/>
    </source>
</evidence>
<evidence type="ECO:0000313" key="5">
    <source>
        <dbReference type="EMBL" id="JAC97628.1"/>
    </source>
</evidence>
<dbReference type="InterPro" id="IPR024661">
    <property type="entry name" value="RNA_pol_III_Rpc31"/>
</dbReference>
<feature type="region of interest" description="Disordered" evidence="4">
    <location>
        <begin position="144"/>
        <end position="211"/>
    </location>
</feature>
<dbReference type="AlphaFoldDB" id="A0A0A1WF45"/>
<gene>
    <name evidence="5" type="primary">Polr3gl</name>
    <name evidence="5" type="ORF">g.57979</name>
</gene>
<sequence length="211" mass="23951">MAGRGRGKTGSLTQEQLQTLGCIGKDIPQVQTAPPPTFPPLMSKPVKLETTAAQNYQILWREAYINHMRDSPYFLAPKISNGNSTLQSYSDQWASAVENAKTKTKADFIWQMMPTELHITQKKRRVAGGDKIVTKKPKNIDDRLKVLEEKERNEDEKDITKATSDSEHEEEEEEAPADEEMDDENDYGNSYFDNGESYNEEDDNLDDGPVY</sequence>
<reference evidence="5" key="1">
    <citation type="submission" date="2014-11" db="EMBL/GenBank/DDBJ databases">
        <authorList>
            <person name="Geib S."/>
        </authorList>
    </citation>
    <scope>NUCLEOTIDE SEQUENCE</scope>
</reference>
<evidence type="ECO:0000256" key="4">
    <source>
        <dbReference type="SAM" id="MobiDB-lite"/>
    </source>
</evidence>
<keyword evidence="5" id="KW-0240">DNA-directed RNA polymerase</keyword>
<dbReference type="GO" id="GO:0006383">
    <property type="term" value="P:transcription by RNA polymerase III"/>
    <property type="evidence" value="ECO:0007669"/>
    <property type="project" value="InterPro"/>
</dbReference>
<keyword evidence="3" id="KW-0539">Nucleus</keyword>
<feature type="compositionally biased region" description="Acidic residues" evidence="4">
    <location>
        <begin position="167"/>
        <end position="186"/>
    </location>
</feature>
<protein>
    <submittedName>
        <fullName evidence="5">DNA-directed RNA polymerase III subunit RPC7-like</fullName>
    </submittedName>
</protein>